<comment type="similarity">
    <text evidence="2">Belongs to the pterin-4-alpha-carbinolamine dehydratase family.</text>
</comment>
<keyword evidence="6" id="KW-1185">Reference proteome</keyword>
<reference evidence="6" key="1">
    <citation type="submission" date="2016-10" db="EMBL/GenBank/DDBJ databases">
        <authorList>
            <person name="Varghese N."/>
            <person name="Submissions S."/>
        </authorList>
    </citation>
    <scope>NUCLEOTIDE SEQUENCE [LARGE SCALE GENOMIC DNA]</scope>
    <source>
        <strain evidence="6">DSM 22703</strain>
    </source>
</reference>
<dbReference type="AlphaFoldDB" id="A0A1G5UUX0"/>
<gene>
    <name evidence="5" type="ORF">SAMN03080617_00061</name>
</gene>
<dbReference type="GO" id="GO:0006729">
    <property type="term" value="P:tetrahydrobiopterin biosynthetic process"/>
    <property type="evidence" value="ECO:0007669"/>
    <property type="project" value="InterPro"/>
</dbReference>
<dbReference type="OrthoDB" id="9794987at2"/>
<sequence>MWVEKNNKLTKSFRFSDFQEAFAFMMRVAFLAEKHNHHPNWSNVYNTLDIELTTHDKGNTVTEKDRNLAKAIDEI</sequence>
<dbReference type="Pfam" id="PF01329">
    <property type="entry name" value="Pterin_4a"/>
    <property type="match status" value="1"/>
</dbReference>
<dbReference type="InterPro" id="IPR036428">
    <property type="entry name" value="PCD_sf"/>
</dbReference>
<evidence type="ECO:0000256" key="4">
    <source>
        <dbReference type="ARBA" id="ARBA00023239"/>
    </source>
</evidence>
<evidence type="ECO:0000313" key="5">
    <source>
        <dbReference type="EMBL" id="SDA37424.1"/>
    </source>
</evidence>
<evidence type="ECO:0000256" key="3">
    <source>
        <dbReference type="ARBA" id="ARBA00013252"/>
    </source>
</evidence>
<dbReference type="Gene3D" id="3.30.1360.20">
    <property type="entry name" value="Transcriptional coactivator/pterin dehydratase"/>
    <property type="match status" value="1"/>
</dbReference>
<dbReference type="InterPro" id="IPR001533">
    <property type="entry name" value="Pterin_deHydtase"/>
</dbReference>
<organism evidence="5 6">
    <name type="scientific">Algoriphagus alkaliphilus</name>
    <dbReference type="NCBI Taxonomy" id="279824"/>
    <lineage>
        <taxon>Bacteria</taxon>
        <taxon>Pseudomonadati</taxon>
        <taxon>Bacteroidota</taxon>
        <taxon>Cytophagia</taxon>
        <taxon>Cytophagales</taxon>
        <taxon>Cyclobacteriaceae</taxon>
        <taxon>Algoriphagus</taxon>
    </lineage>
</organism>
<comment type="catalytic activity">
    <reaction evidence="1">
        <text>(4aS,6R)-4a-hydroxy-L-erythro-5,6,7,8-tetrahydrobiopterin = (6R)-L-erythro-6,7-dihydrobiopterin + H2O</text>
        <dbReference type="Rhea" id="RHEA:11920"/>
        <dbReference type="ChEBI" id="CHEBI:15377"/>
        <dbReference type="ChEBI" id="CHEBI:15642"/>
        <dbReference type="ChEBI" id="CHEBI:43120"/>
        <dbReference type="EC" id="4.2.1.96"/>
    </reaction>
</comment>
<dbReference type="RefSeq" id="WP_092727958.1">
    <property type="nucleotide sequence ID" value="NZ_FMXE01000002.1"/>
</dbReference>
<evidence type="ECO:0000256" key="2">
    <source>
        <dbReference type="ARBA" id="ARBA00006472"/>
    </source>
</evidence>
<accession>A0A1G5UUX0</accession>
<name>A0A1G5UUX0_9BACT</name>
<evidence type="ECO:0000256" key="1">
    <source>
        <dbReference type="ARBA" id="ARBA00001554"/>
    </source>
</evidence>
<dbReference type="PANTHER" id="PTHR12599">
    <property type="entry name" value="PTERIN-4-ALPHA-CARBINOLAMINE DEHYDRATASE"/>
    <property type="match status" value="1"/>
</dbReference>
<dbReference type="STRING" id="279824.SAMN03080617_00061"/>
<dbReference type="SUPFAM" id="SSF55248">
    <property type="entry name" value="PCD-like"/>
    <property type="match status" value="1"/>
</dbReference>
<protein>
    <recommendedName>
        <fullName evidence="3">4a-hydroxytetrahydrobiopterin dehydratase</fullName>
        <ecNumber evidence="3">4.2.1.96</ecNumber>
    </recommendedName>
</protein>
<keyword evidence="4" id="KW-0456">Lyase</keyword>
<dbReference type="EMBL" id="FMXE01000002">
    <property type="protein sequence ID" value="SDA37424.1"/>
    <property type="molecule type" value="Genomic_DNA"/>
</dbReference>
<dbReference type="PANTHER" id="PTHR12599:SF0">
    <property type="entry name" value="PTERIN-4-ALPHA-CARBINOLAMINE DEHYDRATASE"/>
    <property type="match status" value="1"/>
</dbReference>
<proteinExistence type="inferred from homology"/>
<dbReference type="EC" id="4.2.1.96" evidence="3"/>
<dbReference type="GO" id="GO:0008124">
    <property type="term" value="F:4-alpha-hydroxytetrahydrobiopterin dehydratase activity"/>
    <property type="evidence" value="ECO:0007669"/>
    <property type="project" value="UniProtKB-EC"/>
</dbReference>
<dbReference type="Proteomes" id="UP000198756">
    <property type="component" value="Unassembled WGS sequence"/>
</dbReference>
<evidence type="ECO:0000313" key="6">
    <source>
        <dbReference type="Proteomes" id="UP000198756"/>
    </source>
</evidence>